<dbReference type="PANTHER" id="PTHR30026:SF20">
    <property type="entry name" value="OUTER MEMBRANE PROTEIN TOLC"/>
    <property type="match status" value="1"/>
</dbReference>
<dbReference type="PANTHER" id="PTHR30026">
    <property type="entry name" value="OUTER MEMBRANE PROTEIN TOLC"/>
    <property type="match status" value="1"/>
</dbReference>
<dbReference type="Gene3D" id="1.20.1600.10">
    <property type="entry name" value="Outer membrane efflux proteins (OEP)"/>
    <property type="match status" value="1"/>
</dbReference>
<keyword evidence="2" id="KW-1134">Transmembrane beta strand</keyword>
<feature type="chain" id="PRO_5019066218" evidence="6">
    <location>
        <begin position="22"/>
        <end position="419"/>
    </location>
</feature>
<dbReference type="GO" id="GO:1990281">
    <property type="term" value="C:efflux pump complex"/>
    <property type="evidence" value="ECO:0007669"/>
    <property type="project" value="TreeGrafter"/>
</dbReference>
<keyword evidence="6" id="KW-0732">Signal</keyword>
<evidence type="ECO:0000256" key="6">
    <source>
        <dbReference type="SAM" id="SignalP"/>
    </source>
</evidence>
<evidence type="ECO:0000256" key="3">
    <source>
        <dbReference type="ARBA" id="ARBA00022692"/>
    </source>
</evidence>
<reference evidence="7 8" key="1">
    <citation type="submission" date="2019-01" db="EMBL/GenBank/DDBJ databases">
        <authorList>
            <person name="Chen W.-M."/>
        </authorList>
    </citation>
    <scope>NUCLEOTIDE SEQUENCE [LARGE SCALE GENOMIC DNA]</scope>
    <source>
        <strain evidence="7 8">FSY-15</strain>
    </source>
</reference>
<sequence>MEKFKKLIFGLLMLATIGLQAQNLSLETCKLKARANFPLIKQLGILENLKDLSLENLSKGYLPQLNFNAQGTYQSEVTSLPISLPNLTIKSLDKDQYKTYLEVYQPLLDGQQVKKQQAVSKSTFAVEAQKVEVELYKINATVNQLYFGILLLDSQLKSSNSLLAEIDANLNKLQIGVKEGVVNPLNKEVFEAEKIKILQRIEELNFARKSLLSSLGVLINEAISETASFEIPKQTSALPENKRPELALFDLQIGNLEQQKSLIQNKLSPRLGLMGQIGYGRPALNMLNNDFKEYYIGGLKLSWSISSFYTNARERKTIENQKGMIAAQREVFQQQTNLNNVQVQREIEKWDALLRTDGQLVETRKRIAAAAEVQFGQGTLSSLDYLAYINQLEQANQQVQLHQLQKLQSVYQQQYLFGN</sequence>
<evidence type="ECO:0000256" key="1">
    <source>
        <dbReference type="ARBA" id="ARBA00004442"/>
    </source>
</evidence>
<dbReference type="InterPro" id="IPR051906">
    <property type="entry name" value="TolC-like"/>
</dbReference>
<comment type="caution">
    <text evidence="7">The sequence shown here is derived from an EMBL/GenBank/DDBJ whole genome shotgun (WGS) entry which is preliminary data.</text>
</comment>
<dbReference type="GO" id="GO:0015562">
    <property type="term" value="F:efflux transmembrane transporter activity"/>
    <property type="evidence" value="ECO:0007669"/>
    <property type="project" value="InterPro"/>
</dbReference>
<proteinExistence type="predicted"/>
<evidence type="ECO:0000256" key="2">
    <source>
        <dbReference type="ARBA" id="ARBA00022452"/>
    </source>
</evidence>
<evidence type="ECO:0000256" key="4">
    <source>
        <dbReference type="ARBA" id="ARBA00023136"/>
    </source>
</evidence>
<feature type="signal peptide" evidence="6">
    <location>
        <begin position="1"/>
        <end position="21"/>
    </location>
</feature>
<protein>
    <submittedName>
        <fullName evidence="7">TolC family protein</fullName>
    </submittedName>
</protein>
<organism evidence="7 8">
    <name type="scientific">Sandaracinomonas limnophila</name>
    <dbReference type="NCBI Taxonomy" id="1862386"/>
    <lineage>
        <taxon>Bacteria</taxon>
        <taxon>Pseudomonadati</taxon>
        <taxon>Bacteroidota</taxon>
        <taxon>Cytophagia</taxon>
        <taxon>Cytophagales</taxon>
        <taxon>Flectobacillaceae</taxon>
        <taxon>Sandaracinomonas</taxon>
    </lineage>
</organism>
<keyword evidence="3" id="KW-0812">Transmembrane</keyword>
<gene>
    <name evidence="7" type="ORF">EOJ36_08905</name>
</gene>
<name>A0A437PP29_9BACT</name>
<keyword evidence="4" id="KW-0472">Membrane</keyword>
<dbReference type="GO" id="GO:0015288">
    <property type="term" value="F:porin activity"/>
    <property type="evidence" value="ECO:0007669"/>
    <property type="project" value="TreeGrafter"/>
</dbReference>
<keyword evidence="8" id="KW-1185">Reference proteome</keyword>
<dbReference type="OrthoDB" id="976750at2"/>
<evidence type="ECO:0000313" key="7">
    <source>
        <dbReference type="EMBL" id="RVU24036.1"/>
    </source>
</evidence>
<dbReference type="Proteomes" id="UP000282832">
    <property type="component" value="Unassembled WGS sequence"/>
</dbReference>
<dbReference type="RefSeq" id="WP_127804521.1">
    <property type="nucleotide sequence ID" value="NZ_SACY01000004.1"/>
</dbReference>
<evidence type="ECO:0000256" key="5">
    <source>
        <dbReference type="ARBA" id="ARBA00023237"/>
    </source>
</evidence>
<accession>A0A437PP29</accession>
<dbReference type="GO" id="GO:0009279">
    <property type="term" value="C:cell outer membrane"/>
    <property type="evidence" value="ECO:0007669"/>
    <property type="project" value="UniProtKB-SubCell"/>
</dbReference>
<dbReference type="SUPFAM" id="SSF56954">
    <property type="entry name" value="Outer membrane efflux proteins (OEP)"/>
    <property type="match status" value="1"/>
</dbReference>
<evidence type="ECO:0000313" key="8">
    <source>
        <dbReference type="Proteomes" id="UP000282832"/>
    </source>
</evidence>
<keyword evidence="5" id="KW-0998">Cell outer membrane</keyword>
<comment type="subcellular location">
    <subcellularLocation>
        <location evidence="1">Cell outer membrane</location>
    </subcellularLocation>
</comment>
<dbReference type="AlphaFoldDB" id="A0A437PP29"/>
<dbReference type="EMBL" id="SACY01000004">
    <property type="protein sequence ID" value="RVU24036.1"/>
    <property type="molecule type" value="Genomic_DNA"/>
</dbReference>